<evidence type="ECO:0000313" key="1">
    <source>
        <dbReference type="EMBL" id="KAF0973529.1"/>
    </source>
</evidence>
<dbReference type="RefSeq" id="XP_044558242.1">
    <property type="nucleotide sequence ID" value="XM_044712065.1"/>
</dbReference>
<dbReference type="OrthoDB" id="10320534at2759"/>
<dbReference type="Proteomes" id="UP000444721">
    <property type="component" value="Unassembled WGS sequence"/>
</dbReference>
<keyword evidence="2" id="KW-1185">Reference proteome</keyword>
<sequence length="430" mass="48756">MGNTIAYSSEGFSNHDNLCNSALSSSSDHEINDFQTPRIMQSTSCCWKASEPSSKQREHNVSELKHYLDFHGRTIPYEILQIIASYLSMRHVQRYIAPISKATYYDFFLNPLSLHWRMLNFSDDWTLTDRQLLYYLHSGLLANTEALILRRTCITSASLRPLAKALSSNYLPRMRMVDIRGCFMASYTLRLEMKLSRPEIVALDSTHKSQVLCSTDSMVGDLNFILNTAGLRSLDAGHQIHRGFDCRSCICSFCCEYNSKMKFLLTAAGPYCVDCAAFTFNFSFLDSYGLPDDHVDPRNCQVLCSTSADFVFSPHHLKYILCKVRRYRNVLDTKNTSQLELVFKKSLEITMAGIHVTQLECAVDGHGMALIFCNEAREGIVAVESCFGIVLMSFDRYIEIKRCIKACRLIAANLSLDFADLVLSNYTLLA</sequence>
<evidence type="ECO:0008006" key="3">
    <source>
        <dbReference type="Google" id="ProtNLM"/>
    </source>
</evidence>
<accession>A0A6A5BKX9</accession>
<proteinExistence type="predicted"/>
<comment type="caution">
    <text evidence="1">The sequence shown here is derived from an EMBL/GenBank/DDBJ whole genome shotgun (WGS) entry which is preliminary data.</text>
</comment>
<protein>
    <recommendedName>
        <fullName evidence="3">F-box domain-containing protein</fullName>
    </recommendedName>
</protein>
<dbReference type="VEuPathDB" id="AmoebaDB:NF0003040"/>
<evidence type="ECO:0000313" key="2">
    <source>
        <dbReference type="Proteomes" id="UP000444721"/>
    </source>
</evidence>
<organism evidence="1 2">
    <name type="scientific">Naegleria fowleri</name>
    <name type="common">Brain eating amoeba</name>
    <dbReference type="NCBI Taxonomy" id="5763"/>
    <lineage>
        <taxon>Eukaryota</taxon>
        <taxon>Discoba</taxon>
        <taxon>Heterolobosea</taxon>
        <taxon>Tetramitia</taxon>
        <taxon>Eutetramitia</taxon>
        <taxon>Vahlkampfiidae</taxon>
        <taxon>Naegleria</taxon>
    </lineage>
</organism>
<dbReference type="EMBL" id="VFQX01000060">
    <property type="protein sequence ID" value="KAF0973529.1"/>
    <property type="molecule type" value="Genomic_DNA"/>
</dbReference>
<dbReference type="VEuPathDB" id="AmoebaDB:FDP41_008233"/>
<dbReference type="VEuPathDB" id="AmoebaDB:NfTy_091180"/>
<name>A0A6A5BKX9_NAEFO</name>
<gene>
    <name evidence="1" type="ORF">FDP41_008233</name>
</gene>
<dbReference type="GeneID" id="68115451"/>
<reference evidence="1 2" key="1">
    <citation type="journal article" date="2019" name="Sci. Rep.">
        <title>Nanopore sequencing improves the draft genome of the human pathogenic amoeba Naegleria fowleri.</title>
        <authorList>
            <person name="Liechti N."/>
            <person name="Schurch N."/>
            <person name="Bruggmann R."/>
            <person name="Wittwer M."/>
        </authorList>
    </citation>
    <scope>NUCLEOTIDE SEQUENCE [LARGE SCALE GENOMIC DNA]</scope>
    <source>
        <strain evidence="1 2">ATCC 30894</strain>
    </source>
</reference>
<dbReference type="AlphaFoldDB" id="A0A6A5BKX9"/>